<dbReference type="InterPro" id="IPR000719">
    <property type="entry name" value="Prot_kinase_dom"/>
</dbReference>
<protein>
    <submittedName>
        <fullName evidence="7">Serine/threonine-protein kinase 17A</fullName>
    </submittedName>
</protein>
<evidence type="ECO:0000256" key="1">
    <source>
        <dbReference type="ARBA" id="ARBA00022527"/>
    </source>
</evidence>
<dbReference type="GO" id="GO:0005524">
    <property type="term" value="F:ATP binding"/>
    <property type="evidence" value="ECO:0007669"/>
    <property type="project" value="UniProtKB-KW"/>
</dbReference>
<gene>
    <name evidence="7" type="ORF">EWB00_004901</name>
</gene>
<dbReference type="InterPro" id="IPR008271">
    <property type="entry name" value="Ser/Thr_kinase_AS"/>
</dbReference>
<dbReference type="GO" id="GO:0043065">
    <property type="term" value="P:positive regulation of apoptotic process"/>
    <property type="evidence" value="ECO:0007669"/>
    <property type="project" value="TreeGrafter"/>
</dbReference>
<accession>A0A4Z2D3L3</accession>
<evidence type="ECO:0000256" key="4">
    <source>
        <dbReference type="ARBA" id="ARBA00022777"/>
    </source>
</evidence>
<keyword evidence="3" id="KW-0547">Nucleotide-binding</keyword>
<organism evidence="7 8">
    <name type="scientific">Schistosoma japonicum</name>
    <name type="common">Blood fluke</name>
    <dbReference type="NCBI Taxonomy" id="6182"/>
    <lineage>
        <taxon>Eukaryota</taxon>
        <taxon>Metazoa</taxon>
        <taxon>Spiralia</taxon>
        <taxon>Lophotrochozoa</taxon>
        <taxon>Platyhelminthes</taxon>
        <taxon>Trematoda</taxon>
        <taxon>Digenea</taxon>
        <taxon>Strigeidida</taxon>
        <taxon>Schistosomatoidea</taxon>
        <taxon>Schistosomatidae</taxon>
        <taxon>Schistosoma</taxon>
    </lineage>
</organism>
<evidence type="ECO:0000256" key="5">
    <source>
        <dbReference type="ARBA" id="ARBA00022840"/>
    </source>
</evidence>
<keyword evidence="8" id="KW-1185">Reference proteome</keyword>
<dbReference type="SUPFAM" id="SSF56112">
    <property type="entry name" value="Protein kinase-like (PK-like)"/>
    <property type="match status" value="1"/>
</dbReference>
<keyword evidence="5" id="KW-0067">ATP-binding</keyword>
<dbReference type="Pfam" id="PF00069">
    <property type="entry name" value="Pkinase"/>
    <property type="match status" value="1"/>
</dbReference>
<dbReference type="PANTHER" id="PTHR24342">
    <property type="entry name" value="SERINE/THREONINE-PROTEIN KINASE 17"/>
    <property type="match status" value="1"/>
</dbReference>
<keyword evidence="1" id="KW-0723">Serine/threonine-protein kinase</keyword>
<dbReference type="GO" id="GO:0035556">
    <property type="term" value="P:intracellular signal transduction"/>
    <property type="evidence" value="ECO:0007669"/>
    <property type="project" value="TreeGrafter"/>
</dbReference>
<keyword evidence="2" id="KW-0808">Transferase</keyword>
<dbReference type="PANTHER" id="PTHR24342:SF14">
    <property type="entry name" value="DEATH-ASSOCIATED PROTEIN KINASE DAPK-1"/>
    <property type="match status" value="1"/>
</dbReference>
<dbReference type="EMBL" id="SKCS01000321">
    <property type="protein sequence ID" value="TNN11085.1"/>
    <property type="molecule type" value="Genomic_DNA"/>
</dbReference>
<proteinExistence type="predicted"/>
<dbReference type="Gene3D" id="1.10.510.10">
    <property type="entry name" value="Transferase(Phosphotransferase) domain 1"/>
    <property type="match status" value="1"/>
</dbReference>
<dbReference type="AlphaFoldDB" id="A0A4Z2D3L3"/>
<evidence type="ECO:0000259" key="6">
    <source>
        <dbReference type="PROSITE" id="PS50011"/>
    </source>
</evidence>
<evidence type="ECO:0000313" key="7">
    <source>
        <dbReference type="EMBL" id="TNN11085.1"/>
    </source>
</evidence>
<dbReference type="GO" id="GO:0005634">
    <property type="term" value="C:nucleus"/>
    <property type="evidence" value="ECO:0007669"/>
    <property type="project" value="TreeGrafter"/>
</dbReference>
<dbReference type="InterPro" id="IPR011009">
    <property type="entry name" value="Kinase-like_dom_sf"/>
</dbReference>
<dbReference type="OrthoDB" id="504170at2759"/>
<reference evidence="7 8" key="1">
    <citation type="submission" date="2019-03" db="EMBL/GenBank/DDBJ databases">
        <title>An improved genome assembly of the fluke Schistosoma japonicum.</title>
        <authorList>
            <person name="Hu W."/>
            <person name="Luo F."/>
            <person name="Yin M."/>
            <person name="Mo X."/>
            <person name="Sun C."/>
            <person name="Wu Q."/>
            <person name="Zhu B."/>
            <person name="Xiang M."/>
            <person name="Wang J."/>
            <person name="Wang Y."/>
            <person name="Zhang T."/>
            <person name="Xu B."/>
            <person name="Zheng H."/>
            <person name="Feng Z."/>
        </authorList>
    </citation>
    <scope>NUCLEOTIDE SEQUENCE [LARGE SCALE GENOMIC DNA]</scope>
    <source>
        <strain evidence="7">HuSjv2</strain>
        <tissue evidence="7">Worms</tissue>
    </source>
</reference>
<evidence type="ECO:0000313" key="8">
    <source>
        <dbReference type="Proteomes" id="UP000311919"/>
    </source>
</evidence>
<dbReference type="GO" id="GO:0004674">
    <property type="term" value="F:protein serine/threonine kinase activity"/>
    <property type="evidence" value="ECO:0007669"/>
    <property type="project" value="UniProtKB-KW"/>
</dbReference>
<evidence type="ECO:0000256" key="3">
    <source>
        <dbReference type="ARBA" id="ARBA00022741"/>
    </source>
</evidence>
<feature type="domain" description="Protein kinase" evidence="6">
    <location>
        <begin position="32"/>
        <end position="288"/>
    </location>
</feature>
<dbReference type="PROSITE" id="PS00108">
    <property type="entry name" value="PROTEIN_KINASE_ST"/>
    <property type="match status" value="1"/>
</dbReference>
<evidence type="ECO:0000256" key="2">
    <source>
        <dbReference type="ARBA" id="ARBA00022679"/>
    </source>
</evidence>
<keyword evidence="4 7" id="KW-0418">Kinase</keyword>
<sequence length="288" mass="32321">MSSRRGTCFISSRSCVREVSSTFHRSWQSLYEIAGEPIGRGYAGKVYKITAKNIEILDPLISEKSYLSTIAYSKYNYVKHGEYLACKVIRRFRGGKDTIKKITSEVQAMVSLQRDLGTYVNSVRNNSCERSYRTCNVNIPPESASPILFAVYEDSMEVAIVMEYAHGGSLYDLCESAYPYNFTTSLSSSSCSDSSNLNSCTIIPQSSHDSFDGLPESYIRQLLTSVLEALVYMHDTLRMVHLDVKAENLLLRQPYPSADVFFTDFGLATILTEGKQHRELAGTPDYVD</sequence>
<name>A0A4Z2D3L3_SCHJA</name>
<dbReference type="PROSITE" id="PS50011">
    <property type="entry name" value="PROTEIN_KINASE_DOM"/>
    <property type="match status" value="1"/>
</dbReference>
<dbReference type="Proteomes" id="UP000311919">
    <property type="component" value="Unassembled WGS sequence"/>
</dbReference>
<comment type="caution">
    <text evidence="7">The sequence shown here is derived from an EMBL/GenBank/DDBJ whole genome shotgun (WGS) entry which is preliminary data.</text>
</comment>
<dbReference type="STRING" id="6182.A0A4Z2D3L3"/>